<dbReference type="GO" id="GO:0000976">
    <property type="term" value="F:transcription cis-regulatory region binding"/>
    <property type="evidence" value="ECO:0007669"/>
    <property type="project" value="TreeGrafter"/>
</dbReference>
<feature type="compositionally biased region" description="Pro residues" evidence="1">
    <location>
        <begin position="80"/>
        <end position="90"/>
    </location>
</feature>
<comment type="caution">
    <text evidence="2">The sequence shown here is derived from an EMBL/GenBank/DDBJ whole genome shotgun (WGS) entry which is preliminary data.</text>
</comment>
<reference evidence="2" key="1">
    <citation type="submission" date="2018-10" db="EMBL/GenBank/DDBJ databases">
        <title>Population genomic analysis revealed the cold adaptation of white poplar.</title>
        <authorList>
            <person name="Liu Y.-J."/>
        </authorList>
    </citation>
    <scope>NUCLEOTIDE SEQUENCE [LARGE SCALE GENOMIC DNA]</scope>
    <source>
        <strain evidence="2">PAL-ZL1</strain>
    </source>
</reference>
<dbReference type="EMBL" id="RCHU01000575">
    <property type="protein sequence ID" value="TKS01102.1"/>
    <property type="molecule type" value="Genomic_DNA"/>
</dbReference>
<dbReference type="PANTHER" id="PTHR31307">
    <property type="entry name" value="TRIHELIX TRANSCRIPTION FACTOR ASIL2"/>
    <property type="match status" value="1"/>
</dbReference>
<feature type="compositionally biased region" description="Low complexity" evidence="1">
    <location>
        <begin position="7"/>
        <end position="20"/>
    </location>
</feature>
<dbReference type="GO" id="GO:0005634">
    <property type="term" value="C:nucleus"/>
    <property type="evidence" value="ECO:0007669"/>
    <property type="project" value="TreeGrafter"/>
</dbReference>
<feature type="region of interest" description="Disordered" evidence="1">
    <location>
        <begin position="1"/>
        <end position="22"/>
    </location>
</feature>
<dbReference type="STRING" id="43335.A0A4U5PW48"/>
<dbReference type="InterPro" id="IPR044823">
    <property type="entry name" value="ASIL1/2-like"/>
</dbReference>
<name>A0A4U5PW48_POPAL</name>
<accession>A0A4U5PW48</accession>
<sequence length="236" mass="26905">MGDLIESSSVTPSTTPHSRPLPIREDCWSEEATSTLVDAWGRRYLELNRGNLRQKRLARCLLIAVKRAPRPYQENKHLSPSPPVALPLPPSYRRTPQVSSTPPPQPPALAVALPQKRPLPVDDGYFRRNYSAMAAAAAAVESDSEEDEDEEFEGGEKERAEEDVEGEGIKRLALAIERFGEVYERVESEKLKQMVDLEKQRMKFTKDLEMERMRIFTETQVQLEKIKKGKRAPEDY</sequence>
<evidence type="ECO:0000313" key="2">
    <source>
        <dbReference type="EMBL" id="TKS01102.1"/>
    </source>
</evidence>
<evidence type="ECO:0000256" key="1">
    <source>
        <dbReference type="SAM" id="MobiDB-lite"/>
    </source>
</evidence>
<dbReference type="PANTHER" id="PTHR31307:SF16">
    <property type="entry name" value="OS05G0560600 PROTEIN"/>
    <property type="match status" value="1"/>
</dbReference>
<gene>
    <name evidence="2" type="ORF">D5086_0000175850</name>
</gene>
<feature type="region of interest" description="Disordered" evidence="1">
    <location>
        <begin position="138"/>
        <end position="166"/>
    </location>
</feature>
<proteinExistence type="predicted"/>
<organism evidence="2">
    <name type="scientific">Populus alba</name>
    <name type="common">White poplar</name>
    <dbReference type="NCBI Taxonomy" id="43335"/>
    <lineage>
        <taxon>Eukaryota</taxon>
        <taxon>Viridiplantae</taxon>
        <taxon>Streptophyta</taxon>
        <taxon>Embryophyta</taxon>
        <taxon>Tracheophyta</taxon>
        <taxon>Spermatophyta</taxon>
        <taxon>Magnoliopsida</taxon>
        <taxon>eudicotyledons</taxon>
        <taxon>Gunneridae</taxon>
        <taxon>Pentapetalae</taxon>
        <taxon>rosids</taxon>
        <taxon>fabids</taxon>
        <taxon>Malpighiales</taxon>
        <taxon>Salicaceae</taxon>
        <taxon>Saliceae</taxon>
        <taxon>Populus</taxon>
    </lineage>
</organism>
<feature type="region of interest" description="Disordered" evidence="1">
    <location>
        <begin position="73"/>
        <end position="106"/>
    </location>
</feature>
<feature type="compositionally biased region" description="Acidic residues" evidence="1">
    <location>
        <begin position="142"/>
        <end position="153"/>
    </location>
</feature>
<dbReference type="AlphaFoldDB" id="A0A4U5PW48"/>
<protein>
    <submittedName>
        <fullName evidence="2">Uncharacterized protein</fullName>
    </submittedName>
</protein>